<dbReference type="CDD" id="cd20071">
    <property type="entry name" value="SET_SMYD"/>
    <property type="match status" value="1"/>
</dbReference>
<comment type="caution">
    <text evidence="4">The sequence shown here is derived from an EMBL/GenBank/DDBJ whole genome shotgun (WGS) entry which is preliminary data.</text>
</comment>
<dbReference type="InterPro" id="IPR001214">
    <property type="entry name" value="SET_dom"/>
</dbReference>
<dbReference type="PANTHER" id="PTHR47643:SF2">
    <property type="entry name" value="TPR DOMAIN PROTEIN (AFU_ORTHOLOGUE AFUA_5G12710)"/>
    <property type="match status" value="1"/>
</dbReference>
<feature type="region of interest" description="Disordered" evidence="1">
    <location>
        <begin position="676"/>
        <end position="715"/>
    </location>
</feature>
<dbReference type="InterPro" id="IPR053209">
    <property type="entry name" value="Gramillin-biosynth_MTr"/>
</dbReference>
<keyword evidence="2" id="KW-0812">Transmembrane</keyword>
<gene>
    <name evidence="4" type="ORF">TWF730_009115</name>
</gene>
<feature type="region of interest" description="Disordered" evidence="1">
    <location>
        <begin position="118"/>
        <end position="150"/>
    </location>
</feature>
<feature type="domain" description="SET" evidence="3">
    <location>
        <begin position="535"/>
        <end position="766"/>
    </location>
</feature>
<feature type="region of interest" description="Disordered" evidence="1">
    <location>
        <begin position="74"/>
        <end position="98"/>
    </location>
</feature>
<dbReference type="PANTHER" id="PTHR47643">
    <property type="entry name" value="TPR DOMAIN PROTEIN (AFU_ORTHOLOGUE AFUA_5G12710)"/>
    <property type="match status" value="1"/>
</dbReference>
<reference evidence="4 5" key="1">
    <citation type="submission" date="2019-10" db="EMBL/GenBank/DDBJ databases">
        <authorList>
            <person name="Palmer J.M."/>
        </authorList>
    </citation>
    <scope>NUCLEOTIDE SEQUENCE [LARGE SCALE GENOMIC DNA]</scope>
    <source>
        <strain evidence="4 5">TWF730</strain>
    </source>
</reference>
<keyword evidence="5" id="KW-1185">Reference proteome</keyword>
<evidence type="ECO:0000259" key="3">
    <source>
        <dbReference type="PROSITE" id="PS50280"/>
    </source>
</evidence>
<dbReference type="Pfam" id="PF00856">
    <property type="entry name" value="SET"/>
    <property type="match status" value="1"/>
</dbReference>
<dbReference type="SUPFAM" id="SSF48452">
    <property type="entry name" value="TPR-like"/>
    <property type="match status" value="1"/>
</dbReference>
<feature type="transmembrane region" description="Helical" evidence="2">
    <location>
        <begin position="45"/>
        <end position="63"/>
    </location>
</feature>
<evidence type="ECO:0000313" key="4">
    <source>
        <dbReference type="EMBL" id="KAK6352285.1"/>
    </source>
</evidence>
<protein>
    <recommendedName>
        <fullName evidence="3">SET domain-containing protein</fullName>
    </recommendedName>
</protein>
<dbReference type="EMBL" id="JAVHNS010000006">
    <property type="protein sequence ID" value="KAK6352285.1"/>
    <property type="molecule type" value="Genomic_DNA"/>
</dbReference>
<organism evidence="4 5">
    <name type="scientific">Orbilia blumenaviensis</name>
    <dbReference type="NCBI Taxonomy" id="1796055"/>
    <lineage>
        <taxon>Eukaryota</taxon>
        <taxon>Fungi</taxon>
        <taxon>Dikarya</taxon>
        <taxon>Ascomycota</taxon>
        <taxon>Pezizomycotina</taxon>
        <taxon>Orbiliomycetes</taxon>
        <taxon>Orbiliales</taxon>
        <taxon>Orbiliaceae</taxon>
        <taxon>Orbilia</taxon>
    </lineage>
</organism>
<keyword evidence="2" id="KW-1133">Transmembrane helix</keyword>
<dbReference type="Gene3D" id="1.25.40.10">
    <property type="entry name" value="Tetratricopeptide repeat domain"/>
    <property type="match status" value="1"/>
</dbReference>
<feature type="transmembrane region" description="Helical" evidence="2">
    <location>
        <begin position="16"/>
        <end position="33"/>
    </location>
</feature>
<dbReference type="Gene3D" id="2.170.270.10">
    <property type="entry name" value="SET domain"/>
    <property type="match status" value="1"/>
</dbReference>
<proteinExistence type="predicted"/>
<evidence type="ECO:0000256" key="1">
    <source>
        <dbReference type="SAM" id="MobiDB-lite"/>
    </source>
</evidence>
<dbReference type="AlphaFoldDB" id="A0AAV9UZP6"/>
<dbReference type="SUPFAM" id="SSF82199">
    <property type="entry name" value="SET domain"/>
    <property type="match status" value="1"/>
</dbReference>
<evidence type="ECO:0000256" key="2">
    <source>
        <dbReference type="SAM" id="Phobius"/>
    </source>
</evidence>
<keyword evidence="2" id="KW-0472">Membrane</keyword>
<name>A0AAV9UZP6_9PEZI</name>
<feature type="compositionally biased region" description="Polar residues" evidence="1">
    <location>
        <begin position="81"/>
        <end position="91"/>
    </location>
</feature>
<feature type="compositionally biased region" description="Polar residues" evidence="1">
    <location>
        <begin position="676"/>
        <end position="710"/>
    </location>
</feature>
<dbReference type="SMART" id="SM00317">
    <property type="entry name" value="SET"/>
    <property type="match status" value="1"/>
</dbReference>
<evidence type="ECO:0000313" key="5">
    <source>
        <dbReference type="Proteomes" id="UP001373714"/>
    </source>
</evidence>
<accession>A0AAV9UZP6</accession>
<dbReference type="Proteomes" id="UP001373714">
    <property type="component" value="Unassembled WGS sequence"/>
</dbReference>
<dbReference type="InterPro" id="IPR011990">
    <property type="entry name" value="TPR-like_helical_dom_sf"/>
</dbReference>
<dbReference type="InterPro" id="IPR046341">
    <property type="entry name" value="SET_dom_sf"/>
</dbReference>
<sequence>MAPPNGLVHIVRGQGASYYPSVIIKAIVLLRLRKVISNLSGTRPALSWILYLFAVLFNLVRSVKSIHFLKAQQAAPKPQADGSSNNKDNSPTQPPSSDLWGVARVLCNIICPTMASSSRPPMDLDRRLHKDKRKINSSAGVRPSRAGDKMAVNFTPNSTSSGLDFDRSAAVSPSISSPGAQILQYHANSTIQTVPSATPLPALHMHPENRHMYRYFAGIPPSTADADYPASAYNIRTEIAPYAPSTGRNLTPTSARNLLVGERLWGYCLVVKAILPPKHLDATHVLVEDENGKWEMLNIFDFPYTNHAEDRIGQGQLMIIKEPFYHMVYGGVATIRIDHPSDIKYIMYNHHLVPPKWRRRDAHGLDAEPKILKMDGELRIRWKKYHQAVDCLSLSCQIMDRAYQETLKNFSRPSSSSIYSTARLEVLKQRVSCYQYLKQWENCLADANAILAISFNEKAAWHKSNALLHLYQYDEAKQVLLRIMGASRYKFKECSKLHAQIRNYQGNAIGQYNMTQILERGKEGQREICAGDFVSAVRVKKNLTIGGHGMFAQKDFDAGDLVMVVKAVATVYGDDNTVLQASDLKGEPRQIKYGQKMVARTIERMLAEPKNVGLLMQKLNRENFGSTFFKHDGEYYVNRFWVDNTIEKYAIQHTIYNQRISNRDGILDPDIFPGSNRSSRVSTPAGSANLTPPNASTISIDGSSINSQNEGPRDPELAEQASFFPQAAYMNHSCIPNVRISIFSDLMFVHAASHIRKGDELLIDYLDDDYSPLTQRRELLKQNFDFNCGCSRCEFEYENYEYCIRRVQISEAIAELMSGTYAQNPSVILDGISHCVVTLEYEFKDLPGDMPQFDMAWALMAEEFFRRRVDHGGRRTGRTAELRNLKLALRILKALRAEFEFIEGDVKIFRYGFICKWLVEAWILAAISSARFYGGVFWSLRAIARQVYGILCGETVNFEKIFWGRLEEAEVSELTEEEMLSMADLVEWLDMEGLTKTELAG</sequence>
<dbReference type="PROSITE" id="PS50280">
    <property type="entry name" value="SET"/>
    <property type="match status" value="1"/>
</dbReference>